<dbReference type="PANTHER" id="PTHR13754">
    <property type="entry name" value="METALLO-BETA-LACTAMASE SUPERFAMILY PROTEIN"/>
    <property type="match status" value="1"/>
</dbReference>
<dbReference type="InterPro" id="IPR036866">
    <property type="entry name" value="RibonucZ/Hydroxyglut_hydro"/>
</dbReference>
<dbReference type="EMBL" id="BARU01019067">
    <property type="protein sequence ID" value="GAH48739.1"/>
    <property type="molecule type" value="Genomic_DNA"/>
</dbReference>
<dbReference type="InterPro" id="IPR041712">
    <property type="entry name" value="DHPS-like_MBL-fold"/>
</dbReference>
<dbReference type="Pfam" id="PF00753">
    <property type="entry name" value="Lactamase_B"/>
    <property type="match status" value="1"/>
</dbReference>
<name>X1H4F4_9ZZZZ</name>
<reference evidence="2" key="1">
    <citation type="journal article" date="2014" name="Front. Microbiol.">
        <title>High frequency of phylogenetically diverse reductive dehalogenase-homologous genes in deep subseafloor sedimentary metagenomes.</title>
        <authorList>
            <person name="Kawai M."/>
            <person name="Futagami T."/>
            <person name="Toyoda A."/>
            <person name="Takaki Y."/>
            <person name="Nishi S."/>
            <person name="Hori S."/>
            <person name="Arai W."/>
            <person name="Tsubouchi T."/>
            <person name="Morono Y."/>
            <person name="Uchiyama I."/>
            <person name="Ito T."/>
            <person name="Fujiyama A."/>
            <person name="Inagaki F."/>
            <person name="Takami H."/>
        </authorList>
    </citation>
    <scope>NUCLEOTIDE SEQUENCE</scope>
    <source>
        <strain evidence="2">Expedition CK06-06</strain>
    </source>
</reference>
<proteinExistence type="predicted"/>
<gene>
    <name evidence="2" type="ORF">S03H2_31446</name>
</gene>
<dbReference type="InterPro" id="IPR052926">
    <property type="entry name" value="Metallo-beta-lactamase_dom"/>
</dbReference>
<dbReference type="Gene3D" id="3.60.15.10">
    <property type="entry name" value="Ribonuclease Z/Hydroxyacylglutathione hydrolase-like"/>
    <property type="match status" value="1"/>
</dbReference>
<dbReference type="CDD" id="cd07713">
    <property type="entry name" value="DHPS-like_MBL-fold"/>
    <property type="match status" value="1"/>
</dbReference>
<evidence type="ECO:0000313" key="2">
    <source>
        <dbReference type="EMBL" id="GAH48739.1"/>
    </source>
</evidence>
<accession>X1H4F4</accession>
<feature type="non-terminal residue" evidence="2">
    <location>
        <position position="1"/>
    </location>
</feature>
<dbReference type="InterPro" id="IPR001279">
    <property type="entry name" value="Metallo-B-lactamas"/>
</dbReference>
<dbReference type="AlphaFoldDB" id="X1H4F4"/>
<sequence length="166" mass="18309">NMKGLGIDPKSIKEVFISHNHFDHIGGLSDFLKINPEVKVYLPPSCPELPGIKEVTKVSEPLKIRENIFSTGELQEIEQSLVVKTDKGLVVIVGCSHPGVGNILKAASQFGKIYALIGGLHGFSQFELLKEIELICPTHCTQYKSKIKSLCPEKYIEGRVGKIIEI</sequence>
<evidence type="ECO:0000259" key="1">
    <source>
        <dbReference type="Pfam" id="PF00753"/>
    </source>
</evidence>
<dbReference type="GO" id="GO:0016740">
    <property type="term" value="F:transferase activity"/>
    <property type="evidence" value="ECO:0007669"/>
    <property type="project" value="TreeGrafter"/>
</dbReference>
<organism evidence="2">
    <name type="scientific">marine sediment metagenome</name>
    <dbReference type="NCBI Taxonomy" id="412755"/>
    <lineage>
        <taxon>unclassified sequences</taxon>
        <taxon>metagenomes</taxon>
        <taxon>ecological metagenomes</taxon>
    </lineage>
</organism>
<comment type="caution">
    <text evidence="2">The sequence shown here is derived from an EMBL/GenBank/DDBJ whole genome shotgun (WGS) entry which is preliminary data.</text>
</comment>
<dbReference type="SUPFAM" id="SSF56281">
    <property type="entry name" value="Metallo-hydrolase/oxidoreductase"/>
    <property type="match status" value="1"/>
</dbReference>
<dbReference type="PANTHER" id="PTHR13754:SF13">
    <property type="entry name" value="METALLO-BETA-LACTAMASE SUPERFAMILY PROTEIN (AFU_ORTHOLOGUE AFUA_3G07630)"/>
    <property type="match status" value="1"/>
</dbReference>
<protein>
    <recommendedName>
        <fullName evidence="1">Metallo-beta-lactamase domain-containing protein</fullName>
    </recommendedName>
</protein>
<feature type="domain" description="Metallo-beta-lactamase" evidence="1">
    <location>
        <begin position="5"/>
        <end position="61"/>
    </location>
</feature>